<dbReference type="Pfam" id="PF20258">
    <property type="entry name" value="tRNA_Me_trans_C"/>
    <property type="match status" value="1"/>
</dbReference>
<name>A0A1F8DXD8_9BACT</name>
<comment type="subcellular location">
    <subcellularLocation>
        <location evidence="9">Cytoplasm</location>
    </subcellularLocation>
</comment>
<dbReference type="AlphaFoldDB" id="A0A1F8DXD8"/>
<dbReference type="InterPro" id="IPR004506">
    <property type="entry name" value="MnmA-like"/>
</dbReference>
<keyword evidence="4 9" id="KW-0547">Nucleotide-binding</keyword>
<keyword evidence="7" id="KW-1015">Disulfide bond</keyword>
<accession>A0A1F8DXD8</accession>
<feature type="binding site" evidence="9">
    <location>
        <position position="122"/>
    </location>
    <ligand>
        <name>ATP</name>
        <dbReference type="ChEBI" id="CHEBI:30616"/>
    </ligand>
</feature>
<dbReference type="GO" id="GO:0103016">
    <property type="term" value="F:tRNA-uridine 2-sulfurtransferase activity"/>
    <property type="evidence" value="ECO:0007669"/>
    <property type="project" value="UniProtKB-EC"/>
</dbReference>
<dbReference type="GO" id="GO:0002143">
    <property type="term" value="P:tRNA wobble position uridine thiolation"/>
    <property type="evidence" value="ECO:0007669"/>
    <property type="project" value="TreeGrafter"/>
</dbReference>
<feature type="domain" description="tRNA-specific 2-thiouridylase MnmA-like C-terminal" evidence="10">
    <location>
        <begin position="301"/>
        <end position="362"/>
    </location>
</feature>
<feature type="active site" description="Nucleophile" evidence="9">
    <location>
        <position position="98"/>
    </location>
</feature>
<dbReference type="InterPro" id="IPR014729">
    <property type="entry name" value="Rossmann-like_a/b/a_fold"/>
</dbReference>
<evidence type="ECO:0000256" key="3">
    <source>
        <dbReference type="ARBA" id="ARBA00022694"/>
    </source>
</evidence>
<evidence type="ECO:0000256" key="8">
    <source>
        <dbReference type="ARBA" id="ARBA00051542"/>
    </source>
</evidence>
<evidence type="ECO:0000259" key="10">
    <source>
        <dbReference type="Pfam" id="PF20258"/>
    </source>
</evidence>
<keyword evidence="1 9" id="KW-0820">tRNA-binding</keyword>
<organism evidence="12 13">
    <name type="scientific">Candidatus Wolfebacteria bacterium RIFOXYB1_FULL_54_12</name>
    <dbReference type="NCBI Taxonomy" id="1802559"/>
    <lineage>
        <taxon>Bacteria</taxon>
        <taxon>Candidatus Wolfeibacteriota</taxon>
    </lineage>
</organism>
<feature type="binding site" evidence="9">
    <location>
        <position position="38"/>
    </location>
    <ligand>
        <name>ATP</name>
        <dbReference type="ChEBI" id="CHEBI:30616"/>
    </ligand>
</feature>
<dbReference type="GO" id="GO:0005737">
    <property type="term" value="C:cytoplasm"/>
    <property type="evidence" value="ECO:0007669"/>
    <property type="project" value="UniProtKB-SubCell"/>
</dbReference>
<dbReference type="Pfam" id="PF20259">
    <property type="entry name" value="tRNA_Me_trans_M"/>
    <property type="match status" value="1"/>
</dbReference>
<keyword evidence="3 9" id="KW-0819">tRNA processing</keyword>
<dbReference type="PANTHER" id="PTHR11933">
    <property type="entry name" value="TRNA 5-METHYLAMINOMETHYL-2-THIOURIDYLATE -METHYLTRANSFERASE"/>
    <property type="match status" value="1"/>
</dbReference>
<dbReference type="EC" id="2.8.1.13" evidence="9"/>
<proteinExistence type="inferred from homology"/>
<evidence type="ECO:0000256" key="5">
    <source>
        <dbReference type="ARBA" id="ARBA00022840"/>
    </source>
</evidence>
<feature type="region of interest" description="Interaction with tRNA" evidence="9">
    <location>
        <begin position="155"/>
        <end position="157"/>
    </location>
</feature>
<feature type="region of interest" description="Interaction with target base in tRNA" evidence="9">
    <location>
        <begin position="93"/>
        <end position="95"/>
    </location>
</feature>
<dbReference type="InterPro" id="IPR046884">
    <property type="entry name" value="MnmA-like_central"/>
</dbReference>
<dbReference type="Proteomes" id="UP000176422">
    <property type="component" value="Unassembled WGS sequence"/>
</dbReference>
<dbReference type="HAMAP" id="MF_00144">
    <property type="entry name" value="tRNA_thiouridyl_MnmA"/>
    <property type="match status" value="1"/>
</dbReference>
<feature type="region of interest" description="Interaction with tRNA" evidence="9">
    <location>
        <begin position="314"/>
        <end position="315"/>
    </location>
</feature>
<comment type="caution">
    <text evidence="9">Lacks conserved residue(s) required for the propagation of feature annotation.</text>
</comment>
<sequence length="364" mass="40371">MNGLKPKVFVMMSGGVDSSVAAFLLREQGTYDVIGAFIKGYNMDGCQDREAEDARRVAEHLGIPFYVIDLEEEYKQFVVEYLVNGYRNGITPNPDVMCNKEIKFGVFLQKALALGADYVATGHYARSATYNLQPITDNKKQETTYSLQKGIDGNKDQSYFLWTLTQEQLRHCLFPIGAYEKPKIREIAAAAGLPTAQKKDSQGICFLGKISLREFLEQYLPKRKGDIVTVDGVKVGEHEGVWFYTIGQRHGLHVGGGPAYFVVKKDVASNVITVSHDDHLLEQACADIGLVELNFMGMCAIAPPKSIPVMVRIRYRQPLFAATLVADGEAYRLQFDEPQRFVAVGQSAVFYDADGVVIGGGVMR</sequence>
<evidence type="ECO:0000256" key="9">
    <source>
        <dbReference type="HAMAP-Rule" id="MF_00144"/>
    </source>
</evidence>
<protein>
    <recommendedName>
        <fullName evidence="9">tRNA-specific 2-thiouridylase MnmA</fullName>
        <ecNumber evidence="9">2.8.1.13</ecNumber>
    </recommendedName>
</protein>
<dbReference type="Pfam" id="PF03054">
    <property type="entry name" value="tRNA_Me_trans"/>
    <property type="match status" value="1"/>
</dbReference>
<evidence type="ECO:0000256" key="2">
    <source>
        <dbReference type="ARBA" id="ARBA00022679"/>
    </source>
</evidence>
<comment type="caution">
    <text evidence="12">The sequence shown here is derived from an EMBL/GenBank/DDBJ whole genome shotgun (WGS) entry which is preliminary data.</text>
</comment>
<dbReference type="InterPro" id="IPR046885">
    <property type="entry name" value="MnmA-like_C"/>
</dbReference>
<dbReference type="CDD" id="cd01998">
    <property type="entry name" value="MnmA_TRMU-like"/>
    <property type="match status" value="1"/>
</dbReference>
<reference evidence="12 13" key="1">
    <citation type="journal article" date="2016" name="Nat. Commun.">
        <title>Thousands of microbial genomes shed light on interconnected biogeochemical processes in an aquifer system.</title>
        <authorList>
            <person name="Anantharaman K."/>
            <person name="Brown C.T."/>
            <person name="Hug L.A."/>
            <person name="Sharon I."/>
            <person name="Castelle C.J."/>
            <person name="Probst A.J."/>
            <person name="Thomas B.C."/>
            <person name="Singh A."/>
            <person name="Wilkins M.J."/>
            <person name="Karaoz U."/>
            <person name="Brodie E.L."/>
            <person name="Williams K.H."/>
            <person name="Hubbard S.S."/>
            <person name="Banfield J.F."/>
        </authorList>
    </citation>
    <scope>NUCLEOTIDE SEQUENCE [LARGE SCALE GENOMIC DNA]</scope>
</reference>
<feature type="active site" description="Cysteine persulfide intermediate" evidence="9">
    <location>
        <position position="205"/>
    </location>
</feature>
<dbReference type="GO" id="GO:0005524">
    <property type="term" value="F:ATP binding"/>
    <property type="evidence" value="ECO:0007669"/>
    <property type="project" value="UniProtKB-KW"/>
</dbReference>
<evidence type="ECO:0000256" key="7">
    <source>
        <dbReference type="ARBA" id="ARBA00023157"/>
    </source>
</evidence>
<keyword evidence="2 9" id="KW-0808">Transferase</keyword>
<comment type="similarity">
    <text evidence="9">Belongs to the MnmA/TRMU family.</text>
</comment>
<comment type="function">
    <text evidence="9">Catalyzes the 2-thiolation of uridine at the wobble position (U34) of tRNA, leading to the formation of s(2)U34.</text>
</comment>
<comment type="catalytic activity">
    <reaction evidence="8 9">
        <text>S-sulfanyl-L-cysteinyl-[protein] + uridine(34) in tRNA + AH2 + ATP = 2-thiouridine(34) in tRNA + L-cysteinyl-[protein] + A + AMP + diphosphate + H(+)</text>
        <dbReference type="Rhea" id="RHEA:47032"/>
        <dbReference type="Rhea" id="RHEA-COMP:10131"/>
        <dbReference type="Rhea" id="RHEA-COMP:11726"/>
        <dbReference type="Rhea" id="RHEA-COMP:11727"/>
        <dbReference type="Rhea" id="RHEA-COMP:11728"/>
        <dbReference type="ChEBI" id="CHEBI:13193"/>
        <dbReference type="ChEBI" id="CHEBI:15378"/>
        <dbReference type="ChEBI" id="CHEBI:17499"/>
        <dbReference type="ChEBI" id="CHEBI:29950"/>
        <dbReference type="ChEBI" id="CHEBI:30616"/>
        <dbReference type="ChEBI" id="CHEBI:33019"/>
        <dbReference type="ChEBI" id="CHEBI:61963"/>
        <dbReference type="ChEBI" id="CHEBI:65315"/>
        <dbReference type="ChEBI" id="CHEBI:87170"/>
        <dbReference type="ChEBI" id="CHEBI:456215"/>
        <dbReference type="EC" id="2.8.1.13"/>
    </reaction>
</comment>
<feature type="domain" description="tRNA-specific 2-thiouridylase MnmA-like central" evidence="11">
    <location>
        <begin position="214"/>
        <end position="276"/>
    </location>
</feature>
<keyword evidence="5 9" id="KW-0067">ATP-binding</keyword>
<feature type="site" description="Interaction with tRNA" evidence="9">
    <location>
        <position position="346"/>
    </location>
</feature>
<dbReference type="NCBIfam" id="TIGR00420">
    <property type="entry name" value="trmU"/>
    <property type="match status" value="1"/>
</dbReference>
<evidence type="ECO:0000256" key="6">
    <source>
        <dbReference type="ARBA" id="ARBA00022884"/>
    </source>
</evidence>
<dbReference type="GO" id="GO:0000049">
    <property type="term" value="F:tRNA binding"/>
    <property type="evidence" value="ECO:0007669"/>
    <property type="project" value="UniProtKB-KW"/>
</dbReference>
<dbReference type="STRING" id="1802559.A2372_02080"/>
<evidence type="ECO:0000313" key="13">
    <source>
        <dbReference type="Proteomes" id="UP000176422"/>
    </source>
</evidence>
<gene>
    <name evidence="9" type="primary">mnmA</name>
    <name evidence="12" type="ORF">A2372_02080</name>
</gene>
<dbReference type="Gene3D" id="2.40.30.10">
    <property type="entry name" value="Translation factors"/>
    <property type="match status" value="1"/>
</dbReference>
<evidence type="ECO:0000313" key="12">
    <source>
        <dbReference type="EMBL" id="OGM93172.1"/>
    </source>
</evidence>
<evidence type="ECO:0000256" key="1">
    <source>
        <dbReference type="ARBA" id="ARBA00022555"/>
    </source>
</evidence>
<dbReference type="NCBIfam" id="NF001138">
    <property type="entry name" value="PRK00143.1"/>
    <property type="match status" value="1"/>
</dbReference>
<dbReference type="EMBL" id="MGIT01000001">
    <property type="protein sequence ID" value="OGM93172.1"/>
    <property type="molecule type" value="Genomic_DNA"/>
</dbReference>
<feature type="site" description="Interaction with tRNA" evidence="9">
    <location>
        <position position="123"/>
    </location>
</feature>
<keyword evidence="6 9" id="KW-0694">RNA-binding</keyword>
<dbReference type="InterPro" id="IPR023382">
    <property type="entry name" value="MnmA-like_central_sf"/>
</dbReference>
<dbReference type="Gene3D" id="3.40.50.620">
    <property type="entry name" value="HUPs"/>
    <property type="match status" value="1"/>
</dbReference>
<dbReference type="Gene3D" id="2.30.30.280">
    <property type="entry name" value="Adenine nucleotide alpha hydrolases-like domains"/>
    <property type="match status" value="1"/>
</dbReference>
<dbReference type="FunFam" id="2.30.30.280:FF:000001">
    <property type="entry name" value="tRNA-specific 2-thiouridylase MnmA"/>
    <property type="match status" value="1"/>
</dbReference>
<keyword evidence="9" id="KW-0963">Cytoplasm</keyword>
<dbReference type="SUPFAM" id="SSF52402">
    <property type="entry name" value="Adenine nucleotide alpha hydrolases-like"/>
    <property type="match status" value="1"/>
</dbReference>
<evidence type="ECO:0000259" key="11">
    <source>
        <dbReference type="Pfam" id="PF20259"/>
    </source>
</evidence>
<evidence type="ECO:0000256" key="4">
    <source>
        <dbReference type="ARBA" id="ARBA00022741"/>
    </source>
</evidence>
<dbReference type="PANTHER" id="PTHR11933:SF5">
    <property type="entry name" value="MITOCHONDRIAL TRNA-SPECIFIC 2-THIOURIDYLASE 1"/>
    <property type="match status" value="1"/>
</dbReference>